<dbReference type="Proteomes" id="UP000304953">
    <property type="component" value="Unassembled WGS sequence"/>
</dbReference>
<sequence>MTAEEYRKMLNTDFSDVELEELTDISGIQIDRGLPLEERKQQYLKKVGNPYLVRVGNMKVKVRFTGGISFNEAFENMLLSV</sequence>
<reference evidence="1" key="1">
    <citation type="submission" date="2019-04" db="EMBL/GenBank/DDBJ databases">
        <title>Microbes associate with the intestines of laboratory mice.</title>
        <authorList>
            <person name="Navarre W."/>
            <person name="Wong E."/>
            <person name="Huang K."/>
            <person name="Tropini C."/>
            <person name="Ng K."/>
            <person name="Yu B."/>
        </authorList>
    </citation>
    <scope>NUCLEOTIDE SEQUENCE</scope>
    <source>
        <strain evidence="1">NM01_1-7b</strain>
    </source>
</reference>
<dbReference type="EMBL" id="SRYA01000032">
    <property type="protein sequence ID" value="TGY95261.1"/>
    <property type="molecule type" value="Genomic_DNA"/>
</dbReference>
<keyword evidence="2" id="KW-1185">Reference proteome</keyword>
<protein>
    <submittedName>
        <fullName evidence="1">Uncharacterized protein</fullName>
    </submittedName>
</protein>
<name>A0AC61RTT9_9FIRM</name>
<comment type="caution">
    <text evidence="1">The sequence shown here is derived from an EMBL/GenBank/DDBJ whole genome shotgun (WGS) entry which is preliminary data.</text>
</comment>
<proteinExistence type="predicted"/>
<evidence type="ECO:0000313" key="1">
    <source>
        <dbReference type="EMBL" id="TGY95261.1"/>
    </source>
</evidence>
<gene>
    <name evidence="1" type="ORF">E5329_15965</name>
</gene>
<evidence type="ECO:0000313" key="2">
    <source>
        <dbReference type="Proteomes" id="UP000304953"/>
    </source>
</evidence>
<organism evidence="1 2">
    <name type="scientific">Petralouisia muris</name>
    <dbReference type="NCBI Taxonomy" id="3032872"/>
    <lineage>
        <taxon>Bacteria</taxon>
        <taxon>Bacillati</taxon>
        <taxon>Bacillota</taxon>
        <taxon>Clostridia</taxon>
        <taxon>Lachnospirales</taxon>
        <taxon>Lachnospiraceae</taxon>
        <taxon>Petralouisia</taxon>
    </lineage>
</organism>
<accession>A0AC61RTT9</accession>